<sequence>MKKLIRERKTLEARLKRVVEDVTDLTRGERSEAVEDVELLTELDSVDQIWAAYLIVHKQMLELCEDEEEDEILSQFETFDRSIVALKNSLRKQLKRLDFCSTRREATTQDGGDAIKQLAEQQADFFRMMSTHFNTSAASTSIGSTPTAAASTTLPHPDLKLPRMNLPVFSGNILDWPSFYDLFESAVHSNPSLQDSQRLYFLKTNLAGEAASLVSHLKIEDANYAPALAKLKERYNKPLNIAAQHIQRFLSQPAMTLPSESGLRSLHDVSDEVVRALKAMGREDRDIWLLYILVEKLDPETKQLWCQKRAELQDGEITLERFLKFVDAQSSALSAMKQSRQRPTTTAKFAAKSHPRPVSTLVSLTEQTSKVNCSYCSKSPHQLYQCGRYNHSSATERLDFARKQKLCFNCLKQHWNEPCQSGNCRKCRQSHHTLLHDAFVPHTVQVPTSSCPTDTTSTTAAPSRSPPCQSLISALATNIIDTNVLLLTVTINVLDQYGRPRTCRAVLDCASHASYITKDLCAALGLPMADIDFEFGGIAGSSGYASKGVLVPFSSRCSAYRDVVPCVILDKITSELPLKCVDVTDWPIPDSIHLADPQFNHPGKISMLLGNKLFFQLLEPGTINLSTDSSLPVLQNTKLGWVFSGAYKEASQPSAPQSSSCFLAVGNDTLSNQLQQFWQLEEYVNRSPQLSEEEKNCEEHFVVHTTRDSVGRFTVRLPFREHPSSLGESREIAAKRLCHIERKLEKNPLLKEQYHGFLREYTDLGHMSLASSPSSKGCIFLPHHCVVKESSSTTKCRVVFDGSSKTSNGKSLNDILMLGPILQDSLINILLRFRFPAVVITGDIQQMYRMIQLSEDDRDYQRILWRWSTTEPVEEYRLNTVTYGTRSASYLATKCVQQLLLSHQDCFPTTVEKAIKGTYIDDVITGADTVEEAKELRTQLSEIFASGGFHLRKWASNSTAALASVPEEDIEVKAAIELDDSTTIKTLGIHWQPCSDEFKFVYHQPQIFQPTKRVILSQIASLYDPLGLLAPTIVMAKLVMQKLWELRVDWDANP</sequence>
<dbReference type="EnsemblMetazoa" id="AALFPA23_025255.R37641">
    <property type="protein sequence ID" value="AALFPA23_025255.P37641"/>
    <property type="gene ID" value="AALFPA23_025255"/>
</dbReference>
<reference evidence="1" key="2">
    <citation type="submission" date="2025-05" db="UniProtKB">
        <authorList>
            <consortium name="EnsemblMetazoa"/>
        </authorList>
    </citation>
    <scope>IDENTIFICATION</scope>
    <source>
        <strain evidence="1">Foshan</strain>
    </source>
</reference>
<dbReference type="Pfam" id="PF03564">
    <property type="entry name" value="DUF1759"/>
    <property type="match status" value="1"/>
</dbReference>
<dbReference type="PANTHER" id="PTHR47331">
    <property type="entry name" value="PHD-TYPE DOMAIN-CONTAINING PROTEIN"/>
    <property type="match status" value="1"/>
</dbReference>
<dbReference type="InterPro" id="IPR005312">
    <property type="entry name" value="DUF1759"/>
</dbReference>
<name>A0ABM2A7M9_AEDAL</name>
<proteinExistence type="predicted"/>
<evidence type="ECO:0008006" key="3">
    <source>
        <dbReference type="Google" id="ProtNLM"/>
    </source>
</evidence>
<dbReference type="SUPFAM" id="SSF56672">
    <property type="entry name" value="DNA/RNA polymerases"/>
    <property type="match status" value="1"/>
</dbReference>
<dbReference type="RefSeq" id="XP_062714022.1">
    <property type="nucleotide sequence ID" value="XM_062858038.1"/>
</dbReference>
<dbReference type="Proteomes" id="UP000069940">
    <property type="component" value="Unassembled WGS sequence"/>
</dbReference>
<dbReference type="PANTHER" id="PTHR47331:SF5">
    <property type="entry name" value="RIBONUCLEASE H"/>
    <property type="match status" value="1"/>
</dbReference>
<reference evidence="2" key="1">
    <citation type="journal article" date="2015" name="Proc. Natl. Acad. Sci. U.S.A.">
        <title>Genome sequence of the Asian Tiger mosquito, Aedes albopictus, reveals insights into its biology, genetics, and evolution.</title>
        <authorList>
            <person name="Chen X.G."/>
            <person name="Jiang X."/>
            <person name="Gu J."/>
            <person name="Xu M."/>
            <person name="Wu Y."/>
            <person name="Deng Y."/>
            <person name="Zhang C."/>
            <person name="Bonizzoni M."/>
            <person name="Dermauw W."/>
            <person name="Vontas J."/>
            <person name="Armbruster P."/>
            <person name="Huang X."/>
            <person name="Yang Y."/>
            <person name="Zhang H."/>
            <person name="He W."/>
            <person name="Peng H."/>
            <person name="Liu Y."/>
            <person name="Wu K."/>
            <person name="Chen J."/>
            <person name="Lirakis M."/>
            <person name="Topalis P."/>
            <person name="Van Leeuwen T."/>
            <person name="Hall A.B."/>
            <person name="Jiang X."/>
            <person name="Thorpe C."/>
            <person name="Mueller R.L."/>
            <person name="Sun C."/>
            <person name="Waterhouse R.M."/>
            <person name="Yan G."/>
            <person name="Tu Z.J."/>
            <person name="Fang X."/>
            <person name="James A.A."/>
        </authorList>
    </citation>
    <scope>NUCLEOTIDE SEQUENCE [LARGE SCALE GENOMIC DNA]</scope>
    <source>
        <strain evidence="2">Foshan</strain>
    </source>
</reference>
<evidence type="ECO:0000313" key="2">
    <source>
        <dbReference type="Proteomes" id="UP000069940"/>
    </source>
</evidence>
<keyword evidence="2" id="KW-1185">Reference proteome</keyword>
<dbReference type="InterPro" id="IPR008042">
    <property type="entry name" value="Retrotrans_Pao"/>
</dbReference>
<protein>
    <recommendedName>
        <fullName evidence="3">Peptidase aspartic putative domain-containing protein</fullName>
    </recommendedName>
</protein>
<dbReference type="Pfam" id="PF05380">
    <property type="entry name" value="Peptidase_A17"/>
    <property type="match status" value="1"/>
</dbReference>
<accession>A0ABM2A7M9</accession>
<evidence type="ECO:0000313" key="1">
    <source>
        <dbReference type="EnsemblMetazoa" id="AALFPA23_025255.P37641"/>
    </source>
</evidence>
<organism evidence="1 2">
    <name type="scientific">Aedes albopictus</name>
    <name type="common">Asian tiger mosquito</name>
    <name type="synonym">Stegomyia albopicta</name>
    <dbReference type="NCBI Taxonomy" id="7160"/>
    <lineage>
        <taxon>Eukaryota</taxon>
        <taxon>Metazoa</taxon>
        <taxon>Ecdysozoa</taxon>
        <taxon>Arthropoda</taxon>
        <taxon>Hexapoda</taxon>
        <taxon>Insecta</taxon>
        <taxon>Pterygota</taxon>
        <taxon>Neoptera</taxon>
        <taxon>Endopterygota</taxon>
        <taxon>Diptera</taxon>
        <taxon>Nematocera</taxon>
        <taxon>Culicoidea</taxon>
        <taxon>Culicidae</taxon>
        <taxon>Culicinae</taxon>
        <taxon>Aedini</taxon>
        <taxon>Aedes</taxon>
        <taxon>Stegomyia</taxon>
    </lineage>
</organism>
<dbReference type="InterPro" id="IPR043502">
    <property type="entry name" value="DNA/RNA_pol_sf"/>
</dbReference>
<dbReference type="GeneID" id="109397738"/>
<dbReference type="CDD" id="cd01644">
    <property type="entry name" value="RT_pepA17"/>
    <property type="match status" value="1"/>
</dbReference>